<dbReference type="Pfam" id="PF00583">
    <property type="entry name" value="Acetyltransf_1"/>
    <property type="match status" value="1"/>
</dbReference>
<dbReference type="CDD" id="cd04301">
    <property type="entry name" value="NAT_SF"/>
    <property type="match status" value="1"/>
</dbReference>
<dbReference type="EMBL" id="WBJZ01000035">
    <property type="protein sequence ID" value="KAB1652094.1"/>
    <property type="molecule type" value="Genomic_DNA"/>
</dbReference>
<evidence type="ECO:0000259" key="3">
    <source>
        <dbReference type="PROSITE" id="PS51186"/>
    </source>
</evidence>
<evidence type="ECO:0000256" key="1">
    <source>
        <dbReference type="ARBA" id="ARBA00022679"/>
    </source>
</evidence>
<dbReference type="AlphaFoldDB" id="A0A7J5BM11"/>
<dbReference type="PANTHER" id="PTHR43877">
    <property type="entry name" value="AMINOALKYLPHOSPHONATE N-ACETYLTRANSFERASE-RELATED-RELATED"/>
    <property type="match status" value="1"/>
</dbReference>
<dbReference type="InterPro" id="IPR000182">
    <property type="entry name" value="GNAT_dom"/>
</dbReference>
<keyword evidence="1 4" id="KW-0808">Transferase</keyword>
<dbReference type="SUPFAM" id="SSF55729">
    <property type="entry name" value="Acyl-CoA N-acyltransferases (Nat)"/>
    <property type="match status" value="1"/>
</dbReference>
<name>A0A7J5BM11_9MICO</name>
<keyword evidence="5" id="KW-1185">Reference proteome</keyword>
<evidence type="ECO:0000313" key="5">
    <source>
        <dbReference type="Proteomes" id="UP000467240"/>
    </source>
</evidence>
<dbReference type="PANTHER" id="PTHR43877:SF5">
    <property type="entry name" value="BLL8307 PROTEIN"/>
    <property type="match status" value="1"/>
</dbReference>
<gene>
    <name evidence="4" type="ORF">F8O01_17235</name>
</gene>
<evidence type="ECO:0000256" key="2">
    <source>
        <dbReference type="ARBA" id="ARBA00023315"/>
    </source>
</evidence>
<reference evidence="4 5" key="1">
    <citation type="submission" date="2019-09" db="EMBL/GenBank/DDBJ databases">
        <title>Phylogeny of genus Pseudoclavibacter and closely related genus.</title>
        <authorList>
            <person name="Li Y."/>
        </authorList>
    </citation>
    <scope>NUCLEOTIDE SEQUENCE [LARGE SCALE GENOMIC DNA]</scope>
    <source>
        <strain evidence="4 5">DSM 23821</strain>
    </source>
</reference>
<sequence length="181" mass="19345">MWRSITAPGGGSYTPGVLRIVPASLDDPIVVGFIEAHLRELAPQSPVESQHALGTDALRAPGVRVWAALDERDVVGTVALAPLGDGHEELKSMRTDPSRRGAGIGASILTHALDDARGRGIARVSLVTGSAAYFAPARRLYRRFGFRECRPFGSYADDPHSAYFTLDLGVDRRAPGRSTPA</sequence>
<dbReference type="InterPro" id="IPR050832">
    <property type="entry name" value="Bact_Acetyltransf"/>
</dbReference>
<protein>
    <submittedName>
        <fullName evidence="4">GNAT family N-acetyltransferase</fullName>
    </submittedName>
</protein>
<dbReference type="GO" id="GO:0016747">
    <property type="term" value="F:acyltransferase activity, transferring groups other than amino-acyl groups"/>
    <property type="evidence" value="ECO:0007669"/>
    <property type="project" value="InterPro"/>
</dbReference>
<accession>A0A7J5BM11</accession>
<proteinExistence type="predicted"/>
<dbReference type="OrthoDB" id="9803233at2"/>
<comment type="caution">
    <text evidence="4">The sequence shown here is derived from an EMBL/GenBank/DDBJ whole genome shotgun (WGS) entry which is preliminary data.</text>
</comment>
<evidence type="ECO:0000313" key="4">
    <source>
        <dbReference type="EMBL" id="KAB1652094.1"/>
    </source>
</evidence>
<dbReference type="PROSITE" id="PS51186">
    <property type="entry name" value="GNAT"/>
    <property type="match status" value="1"/>
</dbReference>
<dbReference type="InterPro" id="IPR016181">
    <property type="entry name" value="Acyl_CoA_acyltransferase"/>
</dbReference>
<dbReference type="Proteomes" id="UP000467240">
    <property type="component" value="Unassembled WGS sequence"/>
</dbReference>
<feature type="domain" description="N-acetyltransferase" evidence="3">
    <location>
        <begin position="18"/>
        <end position="169"/>
    </location>
</feature>
<dbReference type="Gene3D" id="3.40.630.30">
    <property type="match status" value="1"/>
</dbReference>
<keyword evidence="2" id="KW-0012">Acyltransferase</keyword>
<organism evidence="4 5">
    <name type="scientific">Pseudoclavibacter chungangensis</name>
    <dbReference type="NCBI Taxonomy" id="587635"/>
    <lineage>
        <taxon>Bacteria</taxon>
        <taxon>Bacillati</taxon>
        <taxon>Actinomycetota</taxon>
        <taxon>Actinomycetes</taxon>
        <taxon>Micrococcales</taxon>
        <taxon>Microbacteriaceae</taxon>
        <taxon>Pseudoclavibacter</taxon>
    </lineage>
</organism>